<evidence type="ECO:0008006" key="4">
    <source>
        <dbReference type="Google" id="ProtNLM"/>
    </source>
</evidence>
<evidence type="ECO:0000313" key="2">
    <source>
        <dbReference type="EMBL" id="GFP21748.1"/>
    </source>
</evidence>
<sequence>METSGMVITILAIWGAVLSSVSIGWQIYRDFTNRGRLRVDTYLANIIEEGPGPQDQTVYLAWKVTNTGRKPIIISQIGGAHGDKQFFVKQRDLPKRLEPSEYWLGYTADLSMLEQNLRFLAAWDSLGKIHRVKRKTVKQLVQDHTSSA</sequence>
<keyword evidence="1" id="KW-1133">Transmembrane helix</keyword>
<protein>
    <recommendedName>
        <fullName evidence="4">DUF1616 domain-containing protein</fullName>
    </recommendedName>
</protein>
<organism evidence="2 3">
    <name type="scientific">Candidatus Hakubella thermalkaliphila</name>
    <dbReference type="NCBI Taxonomy" id="2754717"/>
    <lineage>
        <taxon>Bacteria</taxon>
        <taxon>Bacillati</taxon>
        <taxon>Actinomycetota</taxon>
        <taxon>Actinomycetota incertae sedis</taxon>
        <taxon>Candidatus Hakubellales</taxon>
        <taxon>Candidatus Hakubellaceae</taxon>
        <taxon>Candidatus Hakubella</taxon>
    </lineage>
</organism>
<feature type="transmembrane region" description="Helical" evidence="1">
    <location>
        <begin position="6"/>
        <end position="28"/>
    </location>
</feature>
<name>A0A6V8NN66_9ACTN</name>
<comment type="caution">
    <text evidence="2">The sequence shown here is derived from an EMBL/GenBank/DDBJ whole genome shotgun (WGS) entry which is preliminary data.</text>
</comment>
<reference evidence="2 3" key="1">
    <citation type="journal article" date="2020" name="Front. Microbiol.">
        <title>Single-cell genomics of novel Actinobacteria with the Wood-Ljungdahl pathway discovered in a serpentinizing system.</title>
        <authorList>
            <person name="Merino N."/>
            <person name="Kawai M."/>
            <person name="Boyd E.S."/>
            <person name="Colman D.R."/>
            <person name="McGlynn S.E."/>
            <person name="Nealson K.H."/>
            <person name="Kurokawa K."/>
            <person name="Hongoh Y."/>
        </authorList>
    </citation>
    <scope>NUCLEOTIDE SEQUENCE [LARGE SCALE GENOMIC DNA]</scope>
    <source>
        <strain evidence="2 3">S06</strain>
    </source>
</reference>
<gene>
    <name evidence="2" type="ORF">HKBW3S06_00975</name>
</gene>
<keyword evidence="1" id="KW-0812">Transmembrane</keyword>
<dbReference type="RefSeq" id="WP_176226852.1">
    <property type="nucleotide sequence ID" value="NZ_BLRV01000095.1"/>
</dbReference>
<evidence type="ECO:0000256" key="1">
    <source>
        <dbReference type="SAM" id="Phobius"/>
    </source>
</evidence>
<evidence type="ECO:0000313" key="3">
    <source>
        <dbReference type="Proteomes" id="UP000580051"/>
    </source>
</evidence>
<dbReference type="AlphaFoldDB" id="A0A6V8NN66"/>
<dbReference type="EMBL" id="BLRV01000095">
    <property type="protein sequence ID" value="GFP21748.1"/>
    <property type="molecule type" value="Genomic_DNA"/>
</dbReference>
<keyword evidence="1" id="KW-0472">Membrane</keyword>
<proteinExistence type="predicted"/>
<accession>A0A6V8NN66</accession>
<dbReference type="Proteomes" id="UP000580051">
    <property type="component" value="Unassembled WGS sequence"/>
</dbReference>